<gene>
    <name evidence="1" type="ORF">BLNAU_22066</name>
</gene>
<name>A0ABQ9WU47_9EUKA</name>
<accession>A0ABQ9WU47</accession>
<reference evidence="1 2" key="1">
    <citation type="journal article" date="2022" name="bioRxiv">
        <title>Genomics of Preaxostyla Flagellates Illuminates Evolutionary Transitions and the Path Towards Mitochondrial Loss.</title>
        <authorList>
            <person name="Novak L.V.F."/>
            <person name="Treitli S.C."/>
            <person name="Pyrih J."/>
            <person name="Halakuc P."/>
            <person name="Pipaliya S.V."/>
            <person name="Vacek V."/>
            <person name="Brzon O."/>
            <person name="Soukal P."/>
            <person name="Eme L."/>
            <person name="Dacks J.B."/>
            <person name="Karnkowska A."/>
            <person name="Elias M."/>
            <person name="Hampl V."/>
        </authorList>
    </citation>
    <scope>NUCLEOTIDE SEQUENCE [LARGE SCALE GENOMIC DNA]</scope>
    <source>
        <strain evidence="1">NAU3</strain>
        <tissue evidence="1">Gut</tissue>
    </source>
</reference>
<protein>
    <submittedName>
        <fullName evidence="1">Uncharacterized protein</fullName>
    </submittedName>
</protein>
<dbReference type="Proteomes" id="UP001281761">
    <property type="component" value="Unassembled WGS sequence"/>
</dbReference>
<dbReference type="EMBL" id="JARBJD010000368">
    <property type="protein sequence ID" value="KAK2943024.1"/>
    <property type="molecule type" value="Genomic_DNA"/>
</dbReference>
<comment type="caution">
    <text evidence="1">The sequence shown here is derived from an EMBL/GenBank/DDBJ whole genome shotgun (WGS) entry which is preliminary data.</text>
</comment>
<keyword evidence="2" id="KW-1185">Reference proteome</keyword>
<evidence type="ECO:0000313" key="2">
    <source>
        <dbReference type="Proteomes" id="UP001281761"/>
    </source>
</evidence>
<evidence type="ECO:0000313" key="1">
    <source>
        <dbReference type="EMBL" id="KAK2943024.1"/>
    </source>
</evidence>
<sequence length="538" mass="59662">MFVPRHDRTWREEQVIREVKVSYKLSESSELRGAIHFFIETDKADFLLSNLLFTSNEATKAEDVFISTPDLSLDKLVLTSAKITSLVDTSLASLVLADTTDDVSSLTSFFSEALFSVKANTLSEVLSDVSGMTCPLASVTGELESTRKLSSLIPIRDPLMSMSIESIQVVSLILQRSEGLLHHRSPIDDDFGRPPSPRRQPFAVRHPVYFITFDRLHDPSFKLQPLPLSVQILIEKSLAINVDVLMDSPQIQVNILFVFDVVHTALAVVDPLLQAITKLTSMLTNYTEFLDEDEIFEGESVRVERQTVEIVPPPSSIDTETIADVAKQIVSQFNAPARISLAVKDITVHVFENAHINRSYALSISTSLGADIVLQPPMVVNHEKEKTAEHLAFLAGFSQLFPQFDLLYKTGHGIKGVQITRFRGSEGGRCRSSNRLDRIVLPENWLSPKAHSQVQHPFPILSSFAKTSGALEIDDFNVPNLNDALIRGQTSTTMNVANSKFESITRATTEGEIENGTMISAVLKDVSSFELDTLTFDT</sequence>
<proteinExistence type="predicted"/>
<organism evidence="1 2">
    <name type="scientific">Blattamonas nauphoetae</name>
    <dbReference type="NCBI Taxonomy" id="2049346"/>
    <lineage>
        <taxon>Eukaryota</taxon>
        <taxon>Metamonada</taxon>
        <taxon>Preaxostyla</taxon>
        <taxon>Oxymonadida</taxon>
        <taxon>Blattamonas</taxon>
    </lineage>
</organism>